<accession>A0A8J4Q3S0</accession>
<evidence type="ECO:0000313" key="1">
    <source>
        <dbReference type="EMBL" id="KAF2078232.1"/>
    </source>
</evidence>
<dbReference type="EMBL" id="AJWJ01000008">
    <property type="protein sequence ID" value="KAF2078232.1"/>
    <property type="molecule type" value="Genomic_DNA"/>
</dbReference>
<sequence length="223" mass="26256">MKSKLIKNIKEIDELEFINQLSIKTIEDRAKPIDDNTQDPESWRYRSFDGFLGENETLKSRLTLDWQLLIEFNIKHKKKIKHTTLSKHLRKLIQQCESKRLELKYGPMAPIELNFKTPKSLIIQEQQSTATLVEQKLYITKNIFNGFQYSLFFNPDNNNAEYNKKWNIEYKIKNLINQNEITVCGNDQGGIVDYIDLLGFYEGDETNNYRINPLKLISIFNGL</sequence>
<proteinExistence type="predicted"/>
<comment type="caution">
    <text evidence="1">The sequence shown here is derived from an EMBL/GenBank/DDBJ whole genome shotgun (WGS) entry which is preliminary data.</text>
</comment>
<organism evidence="1 2">
    <name type="scientific">Polysphondylium violaceum</name>
    <dbReference type="NCBI Taxonomy" id="133409"/>
    <lineage>
        <taxon>Eukaryota</taxon>
        <taxon>Amoebozoa</taxon>
        <taxon>Evosea</taxon>
        <taxon>Eumycetozoa</taxon>
        <taxon>Dictyostelia</taxon>
        <taxon>Dictyosteliales</taxon>
        <taxon>Dictyosteliaceae</taxon>
        <taxon>Polysphondylium</taxon>
    </lineage>
</organism>
<evidence type="ECO:0000313" key="2">
    <source>
        <dbReference type="Proteomes" id="UP000695562"/>
    </source>
</evidence>
<protein>
    <submittedName>
        <fullName evidence="1">Uncharacterized protein</fullName>
    </submittedName>
</protein>
<dbReference type="Proteomes" id="UP000695562">
    <property type="component" value="Unassembled WGS sequence"/>
</dbReference>
<reference evidence="1" key="1">
    <citation type="submission" date="2020-01" db="EMBL/GenBank/DDBJ databases">
        <title>Development of genomics and gene disruption for Polysphondylium violaceum indicates a role for the polyketide synthase stlB in stalk morphogenesis.</title>
        <authorList>
            <person name="Narita B."/>
            <person name="Kawabe Y."/>
            <person name="Kin K."/>
            <person name="Saito T."/>
            <person name="Gibbs R."/>
            <person name="Kuspa A."/>
            <person name="Muzny D."/>
            <person name="Queller D."/>
            <person name="Richards S."/>
            <person name="Strassman J."/>
            <person name="Sucgang R."/>
            <person name="Worley K."/>
            <person name="Schaap P."/>
        </authorList>
    </citation>
    <scope>NUCLEOTIDE SEQUENCE</scope>
    <source>
        <strain evidence="1">QSvi11</strain>
    </source>
</reference>
<dbReference type="AlphaFoldDB" id="A0A8J4Q3S0"/>
<keyword evidence="2" id="KW-1185">Reference proteome</keyword>
<gene>
    <name evidence="1" type="ORF">CYY_000422</name>
</gene>
<dbReference type="OrthoDB" id="19191at2759"/>
<name>A0A8J4Q3S0_9MYCE</name>